<dbReference type="PANTHER" id="PTHR33803:SF3">
    <property type="entry name" value="BLL1974 PROTEIN"/>
    <property type="match status" value="1"/>
</dbReference>
<name>A0A0J1CTU9_9BURK</name>
<organism evidence="1 2">
    <name type="scientific">Caballeronia mineralivorans PML1(12)</name>
    <dbReference type="NCBI Taxonomy" id="908627"/>
    <lineage>
        <taxon>Bacteria</taxon>
        <taxon>Pseudomonadati</taxon>
        <taxon>Pseudomonadota</taxon>
        <taxon>Betaproteobacteria</taxon>
        <taxon>Burkholderiales</taxon>
        <taxon>Burkholderiaceae</taxon>
        <taxon>Caballeronia</taxon>
    </lineage>
</organism>
<evidence type="ECO:0000313" key="1">
    <source>
        <dbReference type="EMBL" id="KLU24029.1"/>
    </source>
</evidence>
<evidence type="ECO:0000313" key="2">
    <source>
        <dbReference type="Proteomes" id="UP000035963"/>
    </source>
</evidence>
<keyword evidence="2" id="KW-1185">Reference proteome</keyword>
<dbReference type="AlphaFoldDB" id="A0A0J1CTU9"/>
<dbReference type="EMBL" id="AEJF01000136">
    <property type="protein sequence ID" value="KLU24029.1"/>
    <property type="molecule type" value="Genomic_DNA"/>
</dbReference>
<dbReference type="Proteomes" id="UP000035963">
    <property type="component" value="Unassembled WGS sequence"/>
</dbReference>
<accession>A0A0J1CTU9</accession>
<dbReference type="PANTHER" id="PTHR33803">
    <property type="entry name" value="IS1478 TRANSPOSASE"/>
    <property type="match status" value="1"/>
</dbReference>
<dbReference type="PATRIC" id="fig|908627.4.peg.4997"/>
<protein>
    <submittedName>
        <fullName evidence="1">Uncharacterized protein</fullName>
    </submittedName>
</protein>
<gene>
    <name evidence="1" type="ORF">EOS_22360</name>
</gene>
<proteinExistence type="predicted"/>
<sequence>MSGGLDSVGHFDRRRFSFDPIQNEGLVVDMRSMPANPYDGHTLAEALAQAAIPRDAISEVAIVDRGYKGAAVDGMKIYHRWLAASIFGLAIGAPSSQSCTVDRWVEITWGGFRQHLAINEL</sequence>
<reference evidence="1 2" key="1">
    <citation type="journal article" date="2015" name="Genome Announc.">
        <title>Draft Genome Sequence of Burkholderia sp. Strain PML1(12), an Ectomycorrhizosphere-Inhabiting Bacterium with Effective Mineral-Weathering Ability.</title>
        <authorList>
            <person name="Uroz S."/>
            <person name="Oger P."/>
        </authorList>
    </citation>
    <scope>NUCLEOTIDE SEQUENCE [LARGE SCALE GENOMIC DNA]</scope>
    <source>
        <strain evidence="2">PML1(12)</strain>
    </source>
</reference>
<comment type="caution">
    <text evidence="1">The sequence shown here is derived from an EMBL/GenBank/DDBJ whole genome shotgun (WGS) entry which is preliminary data.</text>
</comment>